<evidence type="ECO:0000256" key="1">
    <source>
        <dbReference type="ARBA" id="ARBA00004651"/>
    </source>
</evidence>
<dbReference type="EMBL" id="JQBL01000012">
    <property type="protein sequence ID" value="KRN50207.1"/>
    <property type="molecule type" value="Genomic_DNA"/>
</dbReference>
<evidence type="ECO:0000256" key="5">
    <source>
        <dbReference type="ARBA" id="ARBA00023136"/>
    </source>
</evidence>
<evidence type="ECO:0000313" key="7">
    <source>
        <dbReference type="EMBL" id="KRN50207.1"/>
    </source>
</evidence>
<comment type="subcellular location">
    <subcellularLocation>
        <location evidence="1">Cell membrane</location>
        <topology evidence="1">Multi-pass membrane protein</topology>
    </subcellularLocation>
</comment>
<dbReference type="AlphaFoldDB" id="A0A0R2HB63"/>
<feature type="transmembrane region" description="Helical" evidence="6">
    <location>
        <begin position="173"/>
        <end position="195"/>
    </location>
</feature>
<proteinExistence type="predicted"/>
<feature type="transmembrane region" description="Helical" evidence="6">
    <location>
        <begin position="331"/>
        <end position="353"/>
    </location>
</feature>
<feature type="transmembrane region" description="Helical" evidence="6">
    <location>
        <begin position="52"/>
        <end position="69"/>
    </location>
</feature>
<comment type="caution">
    <text evidence="7">The sequence shown here is derived from an EMBL/GenBank/DDBJ whole genome shotgun (WGS) entry which is preliminary data.</text>
</comment>
<name>A0A0R2HB63_9FIRM</name>
<keyword evidence="8" id="KW-1185">Reference proteome</keyword>
<dbReference type="InterPro" id="IPR050833">
    <property type="entry name" value="Poly_Biosynth_Transport"/>
</dbReference>
<feature type="transmembrane region" description="Helical" evidence="6">
    <location>
        <begin position="244"/>
        <end position="272"/>
    </location>
</feature>
<keyword evidence="5 6" id="KW-0472">Membrane</keyword>
<feature type="transmembrane region" description="Helical" evidence="6">
    <location>
        <begin position="146"/>
        <end position="167"/>
    </location>
</feature>
<feature type="transmembrane region" description="Helical" evidence="6">
    <location>
        <begin position="216"/>
        <end position="232"/>
    </location>
</feature>
<keyword evidence="3 6" id="KW-0812">Transmembrane</keyword>
<feature type="transmembrane region" description="Helical" evidence="6">
    <location>
        <begin position="419"/>
        <end position="437"/>
    </location>
</feature>
<evidence type="ECO:0000256" key="6">
    <source>
        <dbReference type="SAM" id="Phobius"/>
    </source>
</evidence>
<dbReference type="GO" id="GO:0005886">
    <property type="term" value="C:plasma membrane"/>
    <property type="evidence" value="ECO:0007669"/>
    <property type="project" value="UniProtKB-SubCell"/>
</dbReference>
<feature type="transmembrane region" description="Helical" evidence="6">
    <location>
        <begin position="443"/>
        <end position="466"/>
    </location>
</feature>
<keyword evidence="2" id="KW-1003">Cell membrane</keyword>
<organism evidence="7 8">
    <name type="scientific">Kandleria vitulina DSM 20405</name>
    <dbReference type="NCBI Taxonomy" id="1410657"/>
    <lineage>
        <taxon>Bacteria</taxon>
        <taxon>Bacillati</taxon>
        <taxon>Bacillota</taxon>
        <taxon>Erysipelotrichia</taxon>
        <taxon>Erysipelotrichales</taxon>
        <taxon>Coprobacillaceae</taxon>
        <taxon>Kandleria</taxon>
    </lineage>
</organism>
<dbReference type="Proteomes" id="UP000051841">
    <property type="component" value="Unassembled WGS sequence"/>
</dbReference>
<reference evidence="7 8" key="1">
    <citation type="journal article" date="2015" name="Genome Announc.">
        <title>Expanding the biotechnology potential of lactobacilli through comparative genomics of 213 strains and associated genera.</title>
        <authorList>
            <person name="Sun Z."/>
            <person name="Harris H.M."/>
            <person name="McCann A."/>
            <person name="Guo C."/>
            <person name="Argimon S."/>
            <person name="Zhang W."/>
            <person name="Yang X."/>
            <person name="Jeffery I.B."/>
            <person name="Cooney J.C."/>
            <person name="Kagawa T.F."/>
            <person name="Liu W."/>
            <person name="Song Y."/>
            <person name="Salvetti E."/>
            <person name="Wrobel A."/>
            <person name="Rasinkangas P."/>
            <person name="Parkhill J."/>
            <person name="Rea M.C."/>
            <person name="O'Sullivan O."/>
            <person name="Ritari J."/>
            <person name="Douillard F.P."/>
            <person name="Paul Ross R."/>
            <person name="Yang R."/>
            <person name="Briner A.E."/>
            <person name="Felis G.E."/>
            <person name="de Vos W.M."/>
            <person name="Barrangou R."/>
            <person name="Klaenhammer T.R."/>
            <person name="Caufield P.W."/>
            <person name="Cui Y."/>
            <person name="Zhang H."/>
            <person name="O'Toole P.W."/>
        </authorList>
    </citation>
    <scope>NUCLEOTIDE SEQUENCE [LARGE SCALE GENOMIC DNA]</scope>
    <source>
        <strain evidence="7 8">DSM 20405</strain>
    </source>
</reference>
<feature type="transmembrane region" description="Helical" evidence="6">
    <location>
        <begin position="386"/>
        <end position="407"/>
    </location>
</feature>
<dbReference type="PANTHER" id="PTHR30250">
    <property type="entry name" value="PST FAMILY PREDICTED COLANIC ACID TRANSPORTER"/>
    <property type="match status" value="1"/>
</dbReference>
<dbReference type="PATRIC" id="fig|1410657.5.peg.357"/>
<evidence type="ECO:0000313" key="8">
    <source>
        <dbReference type="Proteomes" id="UP000051841"/>
    </source>
</evidence>
<feature type="transmembrane region" description="Helical" evidence="6">
    <location>
        <begin position="90"/>
        <end position="111"/>
    </location>
</feature>
<feature type="transmembrane region" description="Helical" evidence="6">
    <location>
        <begin position="293"/>
        <end position="319"/>
    </location>
</feature>
<protein>
    <submittedName>
        <fullName evidence="7">EpsN</fullName>
    </submittedName>
</protein>
<feature type="transmembrane region" description="Helical" evidence="6">
    <location>
        <begin position="117"/>
        <end position="139"/>
    </location>
</feature>
<evidence type="ECO:0000256" key="3">
    <source>
        <dbReference type="ARBA" id="ARBA00022692"/>
    </source>
</evidence>
<sequence>MDKYKSKSIQLNAILNGFKTILTIIFPLITYPYAARLLGAANIGKVDFSNSIVSYFVLIAGLGIATYAVREGAYFRNDDEKLSRFSSEVFSINVISTILALILLALFVVFFKRINTYSDLILIQSIMIIGNLVGVNWLFSIVEDYLYITVRTLIVYILAIILMFVFVRNKDDYLFYAATTVIANAGANFFSFFHARKYVKIRFTLHLNLNYHIKPIMILFLTTITATIYVNSDKTLIGLINGDYYVGLYSIAVNVYTILKNTLAAVILVALPRMTSFIARGDAEEYHMLSDKLLKVTILLLFPIVCGIIVTAPHVVVLIGGIKYADASLSLQILSLSLIFATLAIYFTNVVLLPYKLEKVNLVASAISAIVNIVINLFILKYFQQNGAAVTTLIAEFLMFIIEYYYAKRYIKFNLSKRFITSILLGCISIFIVGYIISTFFKGMFVVLFLEIVLGAISYGLILLVLKNEMFMAMLNVVLDKLKVSH</sequence>
<dbReference type="InterPro" id="IPR002797">
    <property type="entry name" value="Polysacc_synth"/>
</dbReference>
<evidence type="ECO:0000256" key="4">
    <source>
        <dbReference type="ARBA" id="ARBA00022989"/>
    </source>
</evidence>
<feature type="transmembrane region" description="Helical" evidence="6">
    <location>
        <begin position="12"/>
        <end position="32"/>
    </location>
</feature>
<feature type="transmembrane region" description="Helical" evidence="6">
    <location>
        <begin position="360"/>
        <end position="380"/>
    </location>
</feature>
<keyword evidence="4 6" id="KW-1133">Transmembrane helix</keyword>
<dbReference type="PANTHER" id="PTHR30250:SF11">
    <property type="entry name" value="O-ANTIGEN TRANSPORTER-RELATED"/>
    <property type="match status" value="1"/>
</dbReference>
<accession>A0A0R2HB63</accession>
<evidence type="ECO:0000256" key="2">
    <source>
        <dbReference type="ARBA" id="ARBA00022475"/>
    </source>
</evidence>
<dbReference type="Pfam" id="PF01943">
    <property type="entry name" value="Polysacc_synt"/>
    <property type="match status" value="1"/>
</dbReference>
<dbReference type="RefSeq" id="WP_031589172.1">
    <property type="nucleotide sequence ID" value="NZ_JNKN01000013.1"/>
</dbReference>
<gene>
    <name evidence="7" type="ORF">IV49_GL000336</name>
</gene>